<reference evidence="2 3" key="1">
    <citation type="submission" date="2018-11" db="EMBL/GenBank/DDBJ databases">
        <authorList>
            <person name="Li F."/>
        </authorList>
    </citation>
    <scope>NUCLEOTIDE SEQUENCE [LARGE SCALE GENOMIC DNA]</scope>
    <source>
        <strain evidence="2 3">Gsoil 097</strain>
    </source>
</reference>
<evidence type="ECO:0000313" key="2">
    <source>
        <dbReference type="EMBL" id="RNL60553.1"/>
    </source>
</evidence>
<dbReference type="Proteomes" id="UP000267128">
    <property type="component" value="Unassembled WGS sequence"/>
</dbReference>
<sequence length="203" mass="21991">MSDHDDLKRALGLAATGDRAMPAAGEDLARAREALRARTRRRYRTGLGGLVLAAAVGFGTVGVLADRPDTSDRVQLVAERFVAAPYTFDLTPKGWSVQAQNPYAVTIVPDDGSISTHPDDFVGKLVITFDENPLSGHSVEHDGRRIWISTSDDYTSMATRTRTGEPSGIVRIQYPQDTHWNEAAMLDFLASVHVGPAARHGHG</sequence>
<keyword evidence="1" id="KW-1133">Transmembrane helix</keyword>
<evidence type="ECO:0000256" key="1">
    <source>
        <dbReference type="SAM" id="Phobius"/>
    </source>
</evidence>
<accession>A0A3N0CC51</accession>
<keyword evidence="1" id="KW-0472">Membrane</keyword>
<name>A0A3N0CC51_9ACTN</name>
<keyword evidence="1" id="KW-0812">Transmembrane</keyword>
<organism evidence="2 3">
    <name type="scientific">Nocardioides marmoriginsengisoli</name>
    <dbReference type="NCBI Taxonomy" id="661483"/>
    <lineage>
        <taxon>Bacteria</taxon>
        <taxon>Bacillati</taxon>
        <taxon>Actinomycetota</taxon>
        <taxon>Actinomycetes</taxon>
        <taxon>Propionibacteriales</taxon>
        <taxon>Nocardioidaceae</taxon>
        <taxon>Nocardioides</taxon>
    </lineage>
</organism>
<protein>
    <submittedName>
        <fullName evidence="2">Uncharacterized protein</fullName>
    </submittedName>
</protein>
<dbReference type="EMBL" id="RJSE01000009">
    <property type="protein sequence ID" value="RNL60553.1"/>
    <property type="molecule type" value="Genomic_DNA"/>
</dbReference>
<dbReference type="RefSeq" id="WP_123229305.1">
    <property type="nucleotide sequence ID" value="NZ_RJSE01000009.1"/>
</dbReference>
<feature type="transmembrane region" description="Helical" evidence="1">
    <location>
        <begin position="46"/>
        <end position="65"/>
    </location>
</feature>
<proteinExistence type="predicted"/>
<gene>
    <name evidence="2" type="ORF">EFK50_19745</name>
</gene>
<evidence type="ECO:0000313" key="3">
    <source>
        <dbReference type="Proteomes" id="UP000267128"/>
    </source>
</evidence>
<keyword evidence="3" id="KW-1185">Reference proteome</keyword>
<dbReference type="OrthoDB" id="3787029at2"/>
<dbReference type="AlphaFoldDB" id="A0A3N0CC51"/>
<comment type="caution">
    <text evidence="2">The sequence shown here is derived from an EMBL/GenBank/DDBJ whole genome shotgun (WGS) entry which is preliminary data.</text>
</comment>